<evidence type="ECO:0000313" key="1">
    <source>
        <dbReference type="EMBL" id="KAA8906939.1"/>
    </source>
</evidence>
<gene>
    <name evidence="1" type="ORF">FN846DRAFT_947696</name>
</gene>
<evidence type="ECO:0000313" key="2">
    <source>
        <dbReference type="Proteomes" id="UP000326924"/>
    </source>
</evidence>
<dbReference type="InParanoid" id="A0A5J5EYA3"/>
<dbReference type="Proteomes" id="UP000326924">
    <property type="component" value="Unassembled WGS sequence"/>
</dbReference>
<comment type="caution">
    <text evidence="1">The sequence shown here is derived from an EMBL/GenBank/DDBJ whole genome shotgun (WGS) entry which is preliminary data.</text>
</comment>
<proteinExistence type="predicted"/>
<organism evidence="1 2">
    <name type="scientific">Sphaerosporella brunnea</name>
    <dbReference type="NCBI Taxonomy" id="1250544"/>
    <lineage>
        <taxon>Eukaryota</taxon>
        <taxon>Fungi</taxon>
        <taxon>Dikarya</taxon>
        <taxon>Ascomycota</taxon>
        <taxon>Pezizomycotina</taxon>
        <taxon>Pezizomycetes</taxon>
        <taxon>Pezizales</taxon>
        <taxon>Pyronemataceae</taxon>
        <taxon>Sphaerosporella</taxon>
    </lineage>
</organism>
<sequence length="108" mass="11391">MGYLIAISAPPPRQLLFTLNMQFIILGTLFLTAVFATAQAEPMAPHDVTDAFIPAENSDADRIGRRGDAGDSDVGAYCDGRPGARCQCPDWSWAGVCNGVGVCVGCNL</sequence>
<accession>A0A5J5EYA3</accession>
<reference evidence="1 2" key="1">
    <citation type="submission" date="2019-09" db="EMBL/GenBank/DDBJ databases">
        <title>Draft genome of the ectomycorrhizal ascomycete Sphaerosporella brunnea.</title>
        <authorList>
            <consortium name="DOE Joint Genome Institute"/>
            <person name="Benucci G.M."/>
            <person name="Marozzi G."/>
            <person name="Antonielli L."/>
            <person name="Sanchez S."/>
            <person name="Marco P."/>
            <person name="Wang X."/>
            <person name="Falini L.B."/>
            <person name="Barry K."/>
            <person name="Haridas S."/>
            <person name="Lipzen A."/>
            <person name="Labutti K."/>
            <person name="Grigoriev I.V."/>
            <person name="Murat C."/>
            <person name="Martin F."/>
            <person name="Albertini E."/>
            <person name="Donnini D."/>
            <person name="Bonito G."/>
        </authorList>
    </citation>
    <scope>NUCLEOTIDE SEQUENCE [LARGE SCALE GENOMIC DNA]</scope>
    <source>
        <strain evidence="1 2">Sb_GMNB300</strain>
    </source>
</reference>
<dbReference type="EMBL" id="VXIS01000082">
    <property type="protein sequence ID" value="KAA8906939.1"/>
    <property type="molecule type" value="Genomic_DNA"/>
</dbReference>
<name>A0A5J5EYA3_9PEZI</name>
<dbReference type="AlphaFoldDB" id="A0A5J5EYA3"/>
<keyword evidence="2" id="KW-1185">Reference proteome</keyword>
<protein>
    <submittedName>
        <fullName evidence="1">Uncharacterized protein</fullName>
    </submittedName>
</protein>